<comment type="subcellular location">
    <subcellularLocation>
        <location evidence="2">Lysosome</location>
    </subcellularLocation>
</comment>
<dbReference type="PANTHER" id="PTHR13153:SF5">
    <property type="entry name" value="GATOR COMPLEX PROTEIN NPRL3"/>
    <property type="match status" value="1"/>
</dbReference>
<dbReference type="EMBL" id="KZ308376">
    <property type="protein sequence ID" value="KAG8228537.1"/>
    <property type="molecule type" value="Genomic_DNA"/>
</dbReference>
<comment type="caution">
    <text evidence="5">The sequence shown here is derived from an EMBL/GenBank/DDBJ whole genome shotgun (WGS) entry which is preliminary data.</text>
</comment>
<dbReference type="GO" id="GO:1904262">
    <property type="term" value="P:negative regulation of TORC1 signaling"/>
    <property type="evidence" value="ECO:0007669"/>
    <property type="project" value="TreeGrafter"/>
</dbReference>
<dbReference type="AlphaFoldDB" id="A0A8K0K6B1"/>
<keyword evidence="6" id="KW-1185">Reference proteome</keyword>
<feature type="region of interest" description="Disordered" evidence="3">
    <location>
        <begin position="184"/>
        <end position="206"/>
    </location>
</feature>
<accession>A0A8K0K6B1</accession>
<dbReference type="GO" id="GO:0034198">
    <property type="term" value="P:cellular response to amino acid starvation"/>
    <property type="evidence" value="ECO:0007669"/>
    <property type="project" value="UniProtKB-UniRule"/>
</dbReference>
<evidence type="ECO:0000313" key="6">
    <source>
        <dbReference type="Proteomes" id="UP000792457"/>
    </source>
</evidence>
<feature type="domain" description="GATOR1 complex protein NPRL3 C-terminal HTH" evidence="4">
    <location>
        <begin position="532"/>
        <end position="591"/>
    </location>
</feature>
<dbReference type="InterPro" id="IPR005365">
    <property type="entry name" value="Npr3"/>
</dbReference>
<proteinExistence type="inferred from homology"/>
<evidence type="ECO:0000259" key="4">
    <source>
        <dbReference type="Pfam" id="PF24064"/>
    </source>
</evidence>
<organism evidence="5 6">
    <name type="scientific">Ladona fulva</name>
    <name type="common">Scarce chaser dragonfly</name>
    <name type="synonym">Libellula fulva</name>
    <dbReference type="NCBI Taxonomy" id="123851"/>
    <lineage>
        <taxon>Eukaryota</taxon>
        <taxon>Metazoa</taxon>
        <taxon>Ecdysozoa</taxon>
        <taxon>Arthropoda</taxon>
        <taxon>Hexapoda</taxon>
        <taxon>Insecta</taxon>
        <taxon>Pterygota</taxon>
        <taxon>Palaeoptera</taxon>
        <taxon>Odonata</taxon>
        <taxon>Epiprocta</taxon>
        <taxon>Anisoptera</taxon>
        <taxon>Libelluloidea</taxon>
        <taxon>Libellulidae</taxon>
        <taxon>Ladona</taxon>
    </lineage>
</organism>
<dbReference type="GO" id="GO:0005764">
    <property type="term" value="C:lysosome"/>
    <property type="evidence" value="ECO:0007669"/>
    <property type="project" value="UniProtKB-SubCell"/>
</dbReference>
<gene>
    <name evidence="5" type="ORF">J437_LFUL008994</name>
</gene>
<protein>
    <recommendedName>
        <fullName evidence="2">GATOR complex protein NPRL3</fullName>
    </recommendedName>
    <alternativeName>
        <fullName evidence="2">Nitrogen permease regulator 3-like protein</fullName>
    </alternativeName>
</protein>
<dbReference type="Pfam" id="PF03666">
    <property type="entry name" value="NPR3"/>
    <property type="match status" value="2"/>
</dbReference>
<evidence type="ECO:0000256" key="3">
    <source>
        <dbReference type="SAM" id="MobiDB-lite"/>
    </source>
</evidence>
<dbReference type="Proteomes" id="UP000792457">
    <property type="component" value="Unassembled WGS sequence"/>
</dbReference>
<comment type="function">
    <text evidence="2">As a component of the GATOR1 complex functions as an inhibitor of the amino acid-sensing branch of the TORC1 pathway.</text>
</comment>
<keyword evidence="2" id="KW-0732">Signal</keyword>
<dbReference type="OrthoDB" id="18648at2759"/>
<keyword evidence="2" id="KW-0458">Lysosome</keyword>
<dbReference type="Pfam" id="PF24064">
    <property type="entry name" value="HTH_NPRL3"/>
    <property type="match status" value="1"/>
</dbReference>
<dbReference type="GO" id="GO:0038202">
    <property type="term" value="P:TORC1 signaling"/>
    <property type="evidence" value="ECO:0007669"/>
    <property type="project" value="TreeGrafter"/>
</dbReference>
<name>A0A8K0K6B1_LADFU</name>
<evidence type="ECO:0000256" key="1">
    <source>
        <dbReference type="ARBA" id="ARBA00010546"/>
    </source>
</evidence>
<feature type="region of interest" description="Disordered" evidence="3">
    <location>
        <begin position="491"/>
        <end position="525"/>
    </location>
</feature>
<evidence type="ECO:0000256" key="2">
    <source>
        <dbReference type="RuleBase" id="RU368069"/>
    </source>
</evidence>
<reference evidence="5" key="1">
    <citation type="submission" date="2013-04" db="EMBL/GenBank/DDBJ databases">
        <authorList>
            <person name="Qu J."/>
            <person name="Murali S.C."/>
            <person name="Bandaranaike D."/>
            <person name="Bellair M."/>
            <person name="Blankenburg K."/>
            <person name="Chao H."/>
            <person name="Dinh H."/>
            <person name="Doddapaneni H."/>
            <person name="Downs B."/>
            <person name="Dugan-Rocha S."/>
            <person name="Elkadiri S."/>
            <person name="Gnanaolivu R.D."/>
            <person name="Hernandez B."/>
            <person name="Javaid M."/>
            <person name="Jayaseelan J.C."/>
            <person name="Lee S."/>
            <person name="Li M."/>
            <person name="Ming W."/>
            <person name="Munidasa M."/>
            <person name="Muniz J."/>
            <person name="Nguyen L."/>
            <person name="Ongeri F."/>
            <person name="Osuji N."/>
            <person name="Pu L.-L."/>
            <person name="Puazo M."/>
            <person name="Qu C."/>
            <person name="Quiroz J."/>
            <person name="Raj R."/>
            <person name="Weissenberger G."/>
            <person name="Xin Y."/>
            <person name="Zou X."/>
            <person name="Han Y."/>
            <person name="Richards S."/>
            <person name="Worley K."/>
            <person name="Muzny D."/>
            <person name="Gibbs R."/>
        </authorList>
    </citation>
    <scope>NUCLEOTIDE SEQUENCE</scope>
    <source>
        <strain evidence="5">Sampled in the wild</strain>
    </source>
</reference>
<dbReference type="PANTHER" id="PTHR13153">
    <property type="entry name" value="CGTHBA PROTEIN -14 GENE PROTEIN"/>
    <property type="match status" value="1"/>
</dbReference>
<evidence type="ECO:0000313" key="5">
    <source>
        <dbReference type="EMBL" id="KAG8228537.1"/>
    </source>
</evidence>
<comment type="similarity">
    <text evidence="1 2">Belongs to the NPR3 family.</text>
</comment>
<sequence length="609" mass="67255">METNPLSIILVKSDSKGDRMLFRYPFVNDTRSDSALHSRRKNPYALTVTEDMLQTPPPQTSNILNGNLTGFSDEVLSTLFAVKPELCNEKFELKVNDVRFVGHPTHLHSSSCAGNQDNPSIILINIVFALQATASHSIVKCYHVLSRRLGISLRHEESRCGYLSRETRTMVTAHDEAVAARPLDSHSWKSVGPDGERGATEGGQGTLRVGSDLLESPFELILQRSGLARDLKSVYENLRSTGLVHLQINGAIDVSFCLPQRVHRGISDGGGGSPVEPEAVERCLRALRPYHAIILLVGKGELKGWLPPRVTPALARLLAHHSPRKSLHRLTIDTGLTIAQVYQLVGLMVYWAKAMVVFPLCRNNLYAISPGAPTKVPSLATAFSEQFPDHGLLATLSNFSPPTTLGHFLLSPSLPPPPRPVPQPSAARTIPAVVWLLRYRFLIQLHTYVHFIPPRRENLSSAEEPQSPCVKVSSGELRFGEDNEELQKFEEPGKIVNGNSDDVLGETKEGNPEEKTEKDVQEPLTKAGLSPEDRAAVMAVPAASCQEDLILFAKVVGHFKGSCHLEEIMYLEKMSRSQLLQIIDKFRDVLVTFEMEDPALAMFYCHSGD</sequence>
<reference evidence="5" key="2">
    <citation type="submission" date="2017-10" db="EMBL/GenBank/DDBJ databases">
        <title>Ladona fulva Genome sequencing and assembly.</title>
        <authorList>
            <person name="Murali S."/>
            <person name="Richards S."/>
            <person name="Bandaranaike D."/>
            <person name="Bellair M."/>
            <person name="Blankenburg K."/>
            <person name="Chao H."/>
            <person name="Dinh H."/>
            <person name="Doddapaneni H."/>
            <person name="Dugan-Rocha S."/>
            <person name="Elkadiri S."/>
            <person name="Gnanaolivu R."/>
            <person name="Hernandez B."/>
            <person name="Skinner E."/>
            <person name="Javaid M."/>
            <person name="Lee S."/>
            <person name="Li M."/>
            <person name="Ming W."/>
            <person name="Munidasa M."/>
            <person name="Muniz J."/>
            <person name="Nguyen L."/>
            <person name="Hughes D."/>
            <person name="Osuji N."/>
            <person name="Pu L.-L."/>
            <person name="Puazo M."/>
            <person name="Qu C."/>
            <person name="Quiroz J."/>
            <person name="Raj R."/>
            <person name="Weissenberger G."/>
            <person name="Xin Y."/>
            <person name="Zou X."/>
            <person name="Han Y."/>
            <person name="Worley K."/>
            <person name="Muzny D."/>
            <person name="Gibbs R."/>
        </authorList>
    </citation>
    <scope>NUCLEOTIDE SEQUENCE</scope>
    <source>
        <strain evidence="5">Sampled in the wild</strain>
    </source>
</reference>
<dbReference type="GO" id="GO:0010508">
    <property type="term" value="P:positive regulation of autophagy"/>
    <property type="evidence" value="ECO:0007669"/>
    <property type="project" value="TreeGrafter"/>
</dbReference>
<feature type="compositionally biased region" description="Basic and acidic residues" evidence="3">
    <location>
        <begin position="505"/>
        <end position="521"/>
    </location>
</feature>
<dbReference type="InterPro" id="IPR056603">
    <property type="entry name" value="HTH_NPRL3"/>
</dbReference>
<dbReference type="GO" id="GO:1990130">
    <property type="term" value="C:GATOR1 complex"/>
    <property type="evidence" value="ECO:0007669"/>
    <property type="project" value="UniProtKB-UniRule"/>
</dbReference>